<dbReference type="InterPro" id="IPR043132">
    <property type="entry name" value="BCAT-like_C"/>
</dbReference>
<dbReference type="PANTHER" id="PTHR42743:SF10">
    <property type="entry name" value="D-ALANINE AMINOTRANSFERASE"/>
    <property type="match status" value="1"/>
</dbReference>
<dbReference type="GO" id="GO:0008652">
    <property type="term" value="P:amino acid biosynthetic process"/>
    <property type="evidence" value="ECO:0007669"/>
    <property type="project" value="UniProtKB-ARBA"/>
</dbReference>
<dbReference type="STRING" id="1387353.BSF38_04168"/>
<dbReference type="FunFam" id="3.20.10.10:FF:000002">
    <property type="entry name" value="D-alanine aminotransferase"/>
    <property type="match status" value="1"/>
</dbReference>
<dbReference type="InterPro" id="IPR036038">
    <property type="entry name" value="Aminotransferase-like"/>
</dbReference>
<gene>
    <name evidence="4" type="primary">dat</name>
    <name evidence="4" type="ORF">BSF38_04168</name>
</gene>
<dbReference type="InterPro" id="IPR001544">
    <property type="entry name" value="Aminotrans_IV"/>
</dbReference>
<evidence type="ECO:0000313" key="5">
    <source>
        <dbReference type="Proteomes" id="UP000186309"/>
    </source>
</evidence>
<dbReference type="Pfam" id="PF01063">
    <property type="entry name" value="Aminotran_4"/>
    <property type="match status" value="1"/>
</dbReference>
<evidence type="ECO:0000313" key="4">
    <source>
        <dbReference type="EMBL" id="APW62618.1"/>
    </source>
</evidence>
<keyword evidence="4" id="KW-0032">Aminotransferase</keyword>
<dbReference type="Gene3D" id="3.30.470.10">
    <property type="match status" value="1"/>
</dbReference>
<comment type="similarity">
    <text evidence="2">Belongs to the class-IV pyridoxal-phosphate-dependent aminotransferase family.</text>
</comment>
<dbReference type="GO" id="GO:0046394">
    <property type="term" value="P:carboxylic acid biosynthetic process"/>
    <property type="evidence" value="ECO:0007669"/>
    <property type="project" value="UniProtKB-ARBA"/>
</dbReference>
<dbReference type="SUPFAM" id="SSF56752">
    <property type="entry name" value="D-aminoacid aminotransferase-like PLP-dependent enzymes"/>
    <property type="match status" value="1"/>
</dbReference>
<dbReference type="InterPro" id="IPR043131">
    <property type="entry name" value="BCAT-like_N"/>
</dbReference>
<protein>
    <submittedName>
        <fullName evidence="4">D-alanine aminotransferase</fullName>
        <ecNumber evidence="4">2.6.1.21</ecNumber>
    </submittedName>
</protein>
<reference evidence="5" key="1">
    <citation type="submission" date="2016-12" db="EMBL/GenBank/DDBJ databases">
        <title>Comparative genomics of four Isosphaeraceae planctomycetes: a common pool of plasmids and glycoside hydrolase genes.</title>
        <authorList>
            <person name="Ivanova A."/>
        </authorList>
    </citation>
    <scope>NUCLEOTIDE SEQUENCE [LARGE SCALE GENOMIC DNA]</scope>
    <source>
        <strain evidence="5">PX4</strain>
    </source>
</reference>
<dbReference type="KEGG" id="pbor:BSF38_04168"/>
<dbReference type="EC" id="2.6.1.21" evidence="4"/>
<dbReference type="PANTHER" id="PTHR42743">
    <property type="entry name" value="AMINO-ACID AMINOTRANSFERASE"/>
    <property type="match status" value="1"/>
</dbReference>
<proteinExistence type="inferred from homology"/>
<dbReference type="InterPro" id="IPR050571">
    <property type="entry name" value="Class-IV_PLP-Dep_Aminotrnsfr"/>
</dbReference>
<organism evidence="4 5">
    <name type="scientific">Paludisphaera borealis</name>
    <dbReference type="NCBI Taxonomy" id="1387353"/>
    <lineage>
        <taxon>Bacteria</taxon>
        <taxon>Pseudomonadati</taxon>
        <taxon>Planctomycetota</taxon>
        <taxon>Planctomycetia</taxon>
        <taxon>Isosphaerales</taxon>
        <taxon>Isosphaeraceae</taxon>
        <taxon>Paludisphaera</taxon>
    </lineage>
</organism>
<evidence type="ECO:0000256" key="3">
    <source>
        <dbReference type="ARBA" id="ARBA00022898"/>
    </source>
</evidence>
<name>A0A1U7CUN2_9BACT</name>
<keyword evidence="5" id="KW-1185">Reference proteome</keyword>
<evidence type="ECO:0000256" key="1">
    <source>
        <dbReference type="ARBA" id="ARBA00001933"/>
    </source>
</evidence>
<dbReference type="RefSeq" id="WP_076348846.1">
    <property type="nucleotide sequence ID" value="NZ_CP019082.1"/>
</dbReference>
<dbReference type="AlphaFoldDB" id="A0A1U7CUN2"/>
<accession>A0A1U7CUN2</accession>
<dbReference type="GO" id="GO:0047810">
    <property type="term" value="F:D-alanine-2-oxoglutarate aminotransferase activity"/>
    <property type="evidence" value="ECO:0007669"/>
    <property type="project" value="UniProtKB-EC"/>
</dbReference>
<dbReference type="OrthoDB" id="9805628at2"/>
<comment type="cofactor">
    <cofactor evidence="1">
        <name>pyridoxal 5'-phosphate</name>
        <dbReference type="ChEBI" id="CHEBI:597326"/>
    </cofactor>
</comment>
<dbReference type="Proteomes" id="UP000186309">
    <property type="component" value="Chromosome"/>
</dbReference>
<keyword evidence="3" id="KW-0663">Pyridoxal phosphate</keyword>
<evidence type="ECO:0000256" key="2">
    <source>
        <dbReference type="ARBA" id="ARBA00009320"/>
    </source>
</evidence>
<keyword evidence="4" id="KW-0808">Transferase</keyword>
<dbReference type="GO" id="GO:0005829">
    <property type="term" value="C:cytosol"/>
    <property type="evidence" value="ECO:0007669"/>
    <property type="project" value="TreeGrafter"/>
</dbReference>
<dbReference type="Gene3D" id="3.20.10.10">
    <property type="entry name" value="D-amino Acid Aminotransferase, subunit A, domain 2"/>
    <property type="match status" value="1"/>
</dbReference>
<sequence length="300" mass="32968">MGDLACINGELTAVEQAKVSVLDRGFLFGDSVYEVCRIYDGRCWLETQHRARLKRSLKELDFPPYDDDRLFERIYRTIRASFVKEGLVYVQITRGVAPRTHTFPDPPVDPTEVIIVRPYDDAPTAARRATGVPVVSYPDLRWKRCDIKSTNLLANVLAIESARRAGAFEAVLIDADGYVTEATHTSLLWVREGRLEGTPEGPEILIGMTRHLAQRLAAEIDVPFVEGRITLAALQAVDEVILVGTSTEILPVSTVDGQKIGTGKPGPIARRLQTAYTAALDAWLADGNSATPRKPATGAQ</sequence>
<dbReference type="EMBL" id="CP019082">
    <property type="protein sequence ID" value="APW62618.1"/>
    <property type="molecule type" value="Genomic_DNA"/>
</dbReference>